<feature type="transmembrane region" description="Helical" evidence="5">
    <location>
        <begin position="162"/>
        <end position="185"/>
    </location>
</feature>
<keyword evidence="8" id="KW-1185">Reference proteome</keyword>
<dbReference type="InterPro" id="IPR029063">
    <property type="entry name" value="SAM-dependent_MTases_sf"/>
</dbReference>
<dbReference type="Proteomes" id="UP000309215">
    <property type="component" value="Unassembled WGS sequence"/>
</dbReference>
<keyword evidence="3 4" id="KW-0620">Polyamine biosynthesis</keyword>
<dbReference type="SUPFAM" id="SSF53335">
    <property type="entry name" value="S-adenosyl-L-methionine-dependent methyltransferases"/>
    <property type="match status" value="1"/>
</dbReference>
<evidence type="ECO:0000256" key="1">
    <source>
        <dbReference type="ARBA" id="ARBA00007867"/>
    </source>
</evidence>
<name>A0A4U1JI91_9BACT</name>
<dbReference type="NCBIfam" id="NF037959">
    <property type="entry name" value="MFS_SpdSyn"/>
    <property type="match status" value="1"/>
</dbReference>
<dbReference type="GO" id="GO:0032259">
    <property type="term" value="P:methylation"/>
    <property type="evidence" value="ECO:0007669"/>
    <property type="project" value="UniProtKB-KW"/>
</dbReference>
<dbReference type="Pfam" id="PF01564">
    <property type="entry name" value="Spermine_synth"/>
    <property type="match status" value="1"/>
</dbReference>
<proteinExistence type="inferred from homology"/>
<evidence type="ECO:0000313" key="7">
    <source>
        <dbReference type="EMBL" id="TKD12361.1"/>
    </source>
</evidence>
<evidence type="ECO:0000256" key="5">
    <source>
        <dbReference type="SAM" id="Phobius"/>
    </source>
</evidence>
<dbReference type="PANTHER" id="PTHR43317:SF1">
    <property type="entry name" value="THERMOSPERMINE SYNTHASE ACAULIS5"/>
    <property type="match status" value="1"/>
</dbReference>
<dbReference type="InterPro" id="IPR036259">
    <property type="entry name" value="MFS_trans_sf"/>
</dbReference>
<evidence type="ECO:0000256" key="4">
    <source>
        <dbReference type="PROSITE-ProRule" id="PRU00354"/>
    </source>
</evidence>
<protein>
    <submittedName>
        <fullName evidence="7">Methyltransferase domain-containing protein</fullName>
    </submittedName>
</protein>
<comment type="caution">
    <text evidence="7">The sequence shown here is derived from an EMBL/GenBank/DDBJ whole genome shotgun (WGS) entry which is preliminary data.</text>
</comment>
<reference evidence="7 8" key="1">
    <citation type="submission" date="2019-04" db="EMBL/GenBank/DDBJ databases">
        <authorList>
            <person name="Li Y."/>
            <person name="Wang J."/>
        </authorList>
    </citation>
    <scope>NUCLEOTIDE SEQUENCE [LARGE SCALE GENOMIC DNA]</scope>
    <source>
        <strain evidence="7 8">DSM 14668</strain>
    </source>
</reference>
<evidence type="ECO:0000313" key="8">
    <source>
        <dbReference type="Proteomes" id="UP000309215"/>
    </source>
</evidence>
<comment type="similarity">
    <text evidence="1">Belongs to the spermidine/spermine synthase family.</text>
</comment>
<feature type="transmembrane region" description="Helical" evidence="5">
    <location>
        <begin position="46"/>
        <end position="69"/>
    </location>
</feature>
<keyword evidence="5" id="KW-0812">Transmembrane</keyword>
<dbReference type="CDD" id="cd02440">
    <property type="entry name" value="AdoMet_MTases"/>
    <property type="match status" value="1"/>
</dbReference>
<evidence type="ECO:0000256" key="2">
    <source>
        <dbReference type="ARBA" id="ARBA00022679"/>
    </source>
</evidence>
<dbReference type="PROSITE" id="PS51006">
    <property type="entry name" value="PABS_2"/>
    <property type="match status" value="1"/>
</dbReference>
<dbReference type="RefSeq" id="WP_136927660.1">
    <property type="nucleotide sequence ID" value="NZ_SSMQ01000003.1"/>
</dbReference>
<dbReference type="SUPFAM" id="SSF103473">
    <property type="entry name" value="MFS general substrate transporter"/>
    <property type="match status" value="1"/>
</dbReference>
<sequence>MTEGMHPKGLAAWMALSFLGGAAVMNGEIAAGRLLAPHLGTSTTTWAMLIGTVLGSLALGSLLGGWLSARGAASWWIVRLMLLSALLFAALPRVVPWVLASSLARFRAGSAASLGLLAALTALALALPIGSLGALPPLVMHAAGNAGGNETTGNLGRLAGRLSAMGTLGSLVGTFGAGLVLLPWLGTRATFDVAAVLLAGSAVVFGVRVRARRETIVGVLASLLTVALAFAPLSPPKPAHGRLLWAGESLHNHIVVVERGGERQIRVNDGFAVQSFARLDGELPVRDVWAYYAMAPSYGTRPSPERVLLLGLGGGTSAEVFRRLYPAASVVGVELDAAVVEAGRKWLGFELPGVEVVIDDARPFLEAEAQRAPGQKDVIVLDAFQFPYVPFQLATTEFFAAARRCLAPGGVLLVNAGRHGEERGVVHALARTMAQVFPHVQAADPPGRSNTILVATVHAPAEAVGVAGLSVSARTATVLRDLAGRHAAMQPASFPASTPVLTDDHAPVEWLTDRIIWRAL</sequence>
<dbReference type="OrthoDB" id="9761985at2"/>
<organism evidence="7 8">
    <name type="scientific">Polyangium fumosum</name>
    <dbReference type="NCBI Taxonomy" id="889272"/>
    <lineage>
        <taxon>Bacteria</taxon>
        <taxon>Pseudomonadati</taxon>
        <taxon>Myxococcota</taxon>
        <taxon>Polyangia</taxon>
        <taxon>Polyangiales</taxon>
        <taxon>Polyangiaceae</taxon>
        <taxon>Polyangium</taxon>
    </lineage>
</organism>
<feature type="active site" description="Proton acceptor" evidence="4">
    <location>
        <position position="382"/>
    </location>
</feature>
<evidence type="ECO:0000259" key="6">
    <source>
        <dbReference type="PROSITE" id="PS51006"/>
    </source>
</evidence>
<keyword evidence="5" id="KW-0472">Membrane</keyword>
<dbReference type="GO" id="GO:0006596">
    <property type="term" value="P:polyamine biosynthetic process"/>
    <property type="evidence" value="ECO:0007669"/>
    <property type="project" value="UniProtKB-UniRule"/>
</dbReference>
<dbReference type="AlphaFoldDB" id="A0A4U1JI91"/>
<gene>
    <name evidence="7" type="ORF">E8A74_04480</name>
</gene>
<keyword evidence="7" id="KW-0489">Methyltransferase</keyword>
<dbReference type="GO" id="GO:0008168">
    <property type="term" value="F:methyltransferase activity"/>
    <property type="evidence" value="ECO:0007669"/>
    <property type="project" value="UniProtKB-KW"/>
</dbReference>
<evidence type="ECO:0000256" key="3">
    <source>
        <dbReference type="ARBA" id="ARBA00023115"/>
    </source>
</evidence>
<dbReference type="InterPro" id="IPR030374">
    <property type="entry name" value="PABS"/>
</dbReference>
<feature type="transmembrane region" description="Helical" evidence="5">
    <location>
        <begin position="191"/>
        <end position="209"/>
    </location>
</feature>
<feature type="transmembrane region" description="Helical" evidence="5">
    <location>
        <begin position="216"/>
        <end position="233"/>
    </location>
</feature>
<keyword evidence="5" id="KW-1133">Transmembrane helix</keyword>
<dbReference type="Gene3D" id="3.40.50.150">
    <property type="entry name" value="Vaccinia Virus protein VP39"/>
    <property type="match status" value="1"/>
</dbReference>
<feature type="transmembrane region" description="Helical" evidence="5">
    <location>
        <begin position="111"/>
        <end position="135"/>
    </location>
</feature>
<feature type="transmembrane region" description="Helical" evidence="5">
    <location>
        <begin position="76"/>
        <end position="99"/>
    </location>
</feature>
<keyword evidence="2 4" id="KW-0808">Transferase</keyword>
<dbReference type="EMBL" id="SSMQ01000003">
    <property type="protein sequence ID" value="TKD12361.1"/>
    <property type="molecule type" value="Genomic_DNA"/>
</dbReference>
<dbReference type="PANTHER" id="PTHR43317">
    <property type="entry name" value="THERMOSPERMINE SYNTHASE ACAULIS5"/>
    <property type="match status" value="1"/>
</dbReference>
<accession>A0A4U1JI91</accession>
<feature type="domain" description="PABS" evidence="6">
    <location>
        <begin position="222"/>
        <end position="465"/>
    </location>
</feature>